<dbReference type="KEGG" id="ahz:APS56_08290"/>
<dbReference type="CDD" id="cd01043">
    <property type="entry name" value="DPS"/>
    <property type="match status" value="1"/>
</dbReference>
<dbReference type="Proteomes" id="UP000057981">
    <property type="component" value="Chromosome"/>
</dbReference>
<dbReference type="RefSeq" id="WP_054727094.1">
    <property type="nucleotide sequence ID" value="NZ_CP012898.1"/>
</dbReference>
<dbReference type="InterPro" id="IPR002177">
    <property type="entry name" value="DPS_DNA-bd"/>
</dbReference>
<proteinExistence type="inferred from homology"/>
<dbReference type="Gene3D" id="1.20.1260.10">
    <property type="match status" value="1"/>
</dbReference>
<dbReference type="PATRIC" id="fig|1736674.3.peg.1697"/>
<comment type="similarity">
    <text evidence="1 2">Belongs to the Dps family.</text>
</comment>
<dbReference type="PANTHER" id="PTHR42932">
    <property type="entry name" value="GENERAL STRESS PROTEIN 20U"/>
    <property type="match status" value="1"/>
</dbReference>
<dbReference type="GO" id="GO:0008199">
    <property type="term" value="F:ferric iron binding"/>
    <property type="evidence" value="ECO:0007669"/>
    <property type="project" value="InterPro"/>
</dbReference>
<evidence type="ECO:0000256" key="2">
    <source>
        <dbReference type="RuleBase" id="RU003875"/>
    </source>
</evidence>
<evidence type="ECO:0000313" key="4">
    <source>
        <dbReference type="EMBL" id="ALJ05123.1"/>
    </source>
</evidence>
<name>A0A0P0DAP8_9FLAO</name>
<dbReference type="OrthoDB" id="9797023at2"/>
<dbReference type="GO" id="GO:0016722">
    <property type="term" value="F:oxidoreductase activity, acting on metal ions"/>
    <property type="evidence" value="ECO:0007669"/>
    <property type="project" value="InterPro"/>
</dbReference>
<dbReference type="STRING" id="1736674.APS56_08290"/>
<dbReference type="Pfam" id="PF00210">
    <property type="entry name" value="Ferritin"/>
    <property type="match status" value="1"/>
</dbReference>
<accession>A0A0P0DAP8</accession>
<dbReference type="PANTHER" id="PTHR42932:SF1">
    <property type="entry name" value="GENERAL STRESS PROTEIN 20U"/>
    <property type="match status" value="1"/>
</dbReference>
<dbReference type="InterPro" id="IPR009078">
    <property type="entry name" value="Ferritin-like_SF"/>
</dbReference>
<evidence type="ECO:0000313" key="5">
    <source>
        <dbReference type="Proteomes" id="UP000057981"/>
    </source>
</evidence>
<dbReference type="PROSITE" id="PS00818">
    <property type="entry name" value="DPS_1"/>
    <property type="match status" value="1"/>
</dbReference>
<feature type="domain" description="Ferritin/DPS" evidence="3">
    <location>
        <begin position="17"/>
        <end position="156"/>
    </location>
</feature>
<dbReference type="PIRSF" id="PIRSF005900">
    <property type="entry name" value="Dps"/>
    <property type="match status" value="1"/>
</dbReference>
<evidence type="ECO:0000256" key="1">
    <source>
        <dbReference type="ARBA" id="ARBA00009497"/>
    </source>
</evidence>
<organism evidence="4 5">
    <name type="scientific">Pseudalgibacter alginicilyticus</name>
    <dbReference type="NCBI Taxonomy" id="1736674"/>
    <lineage>
        <taxon>Bacteria</taxon>
        <taxon>Pseudomonadati</taxon>
        <taxon>Bacteroidota</taxon>
        <taxon>Flavobacteriia</taxon>
        <taxon>Flavobacteriales</taxon>
        <taxon>Flavobacteriaceae</taxon>
        <taxon>Pseudalgibacter</taxon>
    </lineage>
</organism>
<dbReference type="SUPFAM" id="SSF47240">
    <property type="entry name" value="Ferritin-like"/>
    <property type="match status" value="1"/>
</dbReference>
<gene>
    <name evidence="4" type="ORF">APS56_08290</name>
</gene>
<dbReference type="InterPro" id="IPR023188">
    <property type="entry name" value="DPS_DNA-bd_CS"/>
</dbReference>
<protein>
    <submittedName>
        <fullName evidence="4">DNA starvation/stationary phase protection protein</fullName>
    </submittedName>
</protein>
<dbReference type="EMBL" id="CP012898">
    <property type="protein sequence ID" value="ALJ05123.1"/>
    <property type="molecule type" value="Genomic_DNA"/>
</dbReference>
<keyword evidence="5" id="KW-1185">Reference proteome</keyword>
<reference evidence="4 5" key="1">
    <citation type="submission" date="2015-10" db="EMBL/GenBank/DDBJ databases">
        <authorList>
            <person name="Gilbert D.G."/>
        </authorList>
    </citation>
    <scope>NUCLEOTIDE SEQUENCE [LARGE SCALE GENOMIC DNA]</scope>
    <source>
        <strain evidence="5">HZ-22</strain>
    </source>
</reference>
<evidence type="ECO:0000259" key="3">
    <source>
        <dbReference type="Pfam" id="PF00210"/>
    </source>
</evidence>
<dbReference type="InterPro" id="IPR012347">
    <property type="entry name" value="Ferritin-like"/>
</dbReference>
<dbReference type="AlphaFoldDB" id="A0A0P0DAP8"/>
<sequence>MKSNNIGLAKKDLNKSIKNLTEVLSNEMVLYVKLRKFHWNVSGNSFMELHKLFEDQYHAIEKIIDEVAERIGKLGSKSIGTMGEFIEHATLKESTEYEPQDKMLAELLNDHEKIIISIREMVTKMEEDSEDVGTVDFLTALILSHESKAWILRRYIA</sequence>
<dbReference type="PRINTS" id="PR01346">
    <property type="entry name" value="HELNAPAPROT"/>
</dbReference>
<dbReference type="InterPro" id="IPR008331">
    <property type="entry name" value="Ferritin_DPS_dom"/>
</dbReference>